<accession>A0A7C1RBS4</accession>
<dbReference type="InterPro" id="IPR000594">
    <property type="entry name" value="ThiF_NAD_FAD-bd"/>
</dbReference>
<dbReference type="GO" id="GO:0005829">
    <property type="term" value="C:cytosol"/>
    <property type="evidence" value="ECO:0007669"/>
    <property type="project" value="TreeGrafter"/>
</dbReference>
<dbReference type="InterPro" id="IPR035985">
    <property type="entry name" value="Ubiquitin-activating_enz"/>
</dbReference>
<protein>
    <submittedName>
        <fullName evidence="2">Adenylyltransferase</fullName>
    </submittedName>
</protein>
<evidence type="ECO:0000313" key="2">
    <source>
        <dbReference type="EMBL" id="HDZ49645.1"/>
    </source>
</evidence>
<feature type="non-terminal residue" evidence="2">
    <location>
        <position position="93"/>
    </location>
</feature>
<dbReference type="SUPFAM" id="SSF69572">
    <property type="entry name" value="Activating enzymes of the ubiquitin-like proteins"/>
    <property type="match status" value="1"/>
</dbReference>
<comment type="caution">
    <text evidence="2">The sequence shown here is derived from an EMBL/GenBank/DDBJ whole genome shotgun (WGS) entry which is preliminary data.</text>
</comment>
<dbReference type="GO" id="GO:0008641">
    <property type="term" value="F:ubiquitin-like modifier activating enzyme activity"/>
    <property type="evidence" value="ECO:0007669"/>
    <property type="project" value="InterPro"/>
</dbReference>
<dbReference type="Proteomes" id="UP000885667">
    <property type="component" value="Unassembled WGS sequence"/>
</dbReference>
<name>A0A7C1RBS4_UNCAE</name>
<reference evidence="2" key="1">
    <citation type="journal article" date="2020" name="mSystems">
        <title>Genome- and Community-Level Interaction Insights into Carbon Utilization and Element Cycling Functions of Hydrothermarchaeota in Hydrothermal Sediment.</title>
        <authorList>
            <person name="Zhou Z."/>
            <person name="Liu Y."/>
            <person name="Xu W."/>
            <person name="Pan J."/>
            <person name="Luo Z.H."/>
            <person name="Li M."/>
        </authorList>
    </citation>
    <scope>NUCLEOTIDE SEQUENCE [LARGE SCALE GENOMIC DNA]</scope>
    <source>
        <strain evidence="2">HyVt-329</strain>
    </source>
</reference>
<dbReference type="Pfam" id="PF00899">
    <property type="entry name" value="ThiF"/>
    <property type="match status" value="1"/>
</dbReference>
<dbReference type="GO" id="GO:0016779">
    <property type="term" value="F:nucleotidyltransferase activity"/>
    <property type="evidence" value="ECO:0007669"/>
    <property type="project" value="UniProtKB-KW"/>
</dbReference>
<gene>
    <name evidence="2" type="ORF">ENH69_00305</name>
</gene>
<dbReference type="GO" id="GO:0004792">
    <property type="term" value="F:thiosulfate-cyanide sulfurtransferase activity"/>
    <property type="evidence" value="ECO:0007669"/>
    <property type="project" value="TreeGrafter"/>
</dbReference>
<proteinExistence type="predicted"/>
<dbReference type="GO" id="GO:0008146">
    <property type="term" value="F:sulfotransferase activity"/>
    <property type="evidence" value="ECO:0007669"/>
    <property type="project" value="TreeGrafter"/>
</dbReference>
<dbReference type="PANTHER" id="PTHR10953:SF102">
    <property type="entry name" value="ADENYLYLTRANSFERASE AND SULFURTRANSFERASE MOCS3"/>
    <property type="match status" value="1"/>
</dbReference>
<keyword evidence="2" id="KW-0808">Transferase</keyword>
<dbReference type="PANTHER" id="PTHR10953">
    <property type="entry name" value="UBIQUITIN-ACTIVATING ENZYME E1"/>
    <property type="match status" value="1"/>
</dbReference>
<dbReference type="EMBL" id="DRFT01000022">
    <property type="protein sequence ID" value="HDZ49645.1"/>
    <property type="molecule type" value="Genomic_DNA"/>
</dbReference>
<keyword evidence="2" id="KW-0548">Nucleotidyltransferase</keyword>
<dbReference type="InterPro" id="IPR045886">
    <property type="entry name" value="ThiF/MoeB/HesA"/>
</dbReference>
<dbReference type="Gene3D" id="3.40.50.720">
    <property type="entry name" value="NAD(P)-binding Rossmann-like Domain"/>
    <property type="match status" value="1"/>
</dbReference>
<dbReference type="AlphaFoldDB" id="A0A7C1RBS4"/>
<feature type="domain" description="THIF-type NAD/FAD binding fold" evidence="1">
    <location>
        <begin position="11"/>
        <end position="93"/>
    </location>
</feature>
<evidence type="ECO:0000259" key="1">
    <source>
        <dbReference type="Pfam" id="PF00899"/>
    </source>
</evidence>
<sequence>MELREDQIERYSRQIILPQLGGEGQEKLLNASILIIGAGGLGSPCALYLASAGVGRIGIVDSDRVELNNLQRQILHSIKDVGRAKVESAKDRL</sequence>
<organism evidence="2">
    <name type="scientific">Aerophobetes bacterium</name>
    <dbReference type="NCBI Taxonomy" id="2030807"/>
    <lineage>
        <taxon>Bacteria</taxon>
        <taxon>Candidatus Aerophobota</taxon>
    </lineage>
</organism>